<evidence type="ECO:0000313" key="1">
    <source>
        <dbReference type="EMBL" id="HGL41407.1"/>
    </source>
</evidence>
<name>A0A7J3G6N2_CALS0</name>
<dbReference type="EMBL" id="DTCM01000086">
    <property type="protein sequence ID" value="HGL41407.1"/>
    <property type="molecule type" value="Genomic_DNA"/>
</dbReference>
<comment type="caution">
    <text evidence="1">The sequence shown here is derived from an EMBL/GenBank/DDBJ whole genome shotgun (WGS) entry which is preliminary data.</text>
</comment>
<reference evidence="1" key="1">
    <citation type="journal article" date="2020" name="mSystems">
        <title>Genome- and Community-Level Interaction Insights into Carbon Utilization and Element Cycling Functions of Hydrothermarchaeota in Hydrothermal Sediment.</title>
        <authorList>
            <person name="Zhou Z."/>
            <person name="Liu Y."/>
            <person name="Xu W."/>
            <person name="Pan J."/>
            <person name="Luo Z.H."/>
            <person name="Li M."/>
        </authorList>
    </citation>
    <scope>NUCLEOTIDE SEQUENCE [LARGE SCALE GENOMIC DNA]</scope>
    <source>
        <strain evidence="1">SpSt-669</strain>
    </source>
</reference>
<dbReference type="AlphaFoldDB" id="A0A7J3G6N2"/>
<sequence length="40" mass="4538">MNRHINALGARWSLMAESAFREELKGERGWIGCREMGCNG</sequence>
<dbReference type="InterPro" id="IPR024271">
    <property type="entry name" value="DUF3782"/>
</dbReference>
<gene>
    <name evidence="1" type="ORF">ENU43_07075</name>
</gene>
<protein>
    <submittedName>
        <fullName evidence="1">DUF3782 domain-containing protein</fullName>
    </submittedName>
</protein>
<dbReference type="Pfam" id="PF12644">
    <property type="entry name" value="DUF3782"/>
    <property type="match status" value="1"/>
</dbReference>
<proteinExistence type="predicted"/>
<organism evidence="1">
    <name type="scientific">Caldiarchaeum subterraneum</name>
    <dbReference type="NCBI Taxonomy" id="311458"/>
    <lineage>
        <taxon>Archaea</taxon>
        <taxon>Nitrososphaerota</taxon>
        <taxon>Candidatus Caldarchaeales</taxon>
        <taxon>Candidatus Caldarchaeaceae</taxon>
        <taxon>Candidatus Caldarchaeum</taxon>
    </lineage>
</organism>
<accession>A0A7J3G6N2</accession>